<proteinExistence type="predicted"/>
<comment type="caution">
    <text evidence="1">The sequence shown here is derived from an EMBL/GenBank/DDBJ whole genome shotgun (WGS) entry which is preliminary data.</text>
</comment>
<sequence>MDYTEKLSETELRKRHAQRERERRKRLKNDVSYRQKEIERKRNYRLKQKNVNKSRLQPSSSPMADSSCDSNPPQMDCTSKKQPMSVAERVKAYKKRKRLAELQNSGVTKLSIIDIINQNIADNNRNKTKVRVIESTPPRSEQSGDQRFGDEFFLSRSLQAHMLGGCSTSSDDSNANKKIIEQDLAQRFVTYVEHPQCAEPKIRKKLRKNVPSSPRGNCLFYCFIMSLNWEIGPIELRRILLASPHVNYCGDPKEARKILASDEEFGDADVIFIFSRHYKCNVCVHWHLRGKILYLQIKYNENPTFIHLRLEGNHFEPYIPTPRRHYDHLADARLIEGNEESHTPSMTNCEQSSALEINEKTENIQIHAPLVRRKNLVGIVPGNNSYRLRQDHAAVCRTFENNFPNNSVGYTCSVCHRLWSQEDLQEIWKKKASKIDESLSKNTLDPDDSEGVLLCENCRKPLERVSTPNLSKYKDSKNSTSPAHLPLDTISERPISSRLPFMKILGLRHTYGEPRIDGQINDVLVSVENTMVKSLPRHVSDGFAINVYIKKKLVHEKIVMTGCVNKVILRAWLDFMMRTPLYRFYNNNIDQSFLNSGDLNSNQGDINKICSYMGVDLTNITGMSVDQNPIQELFIQNFMEDIPIEESIKLTMLIS</sequence>
<gene>
    <name evidence="1" type="ORF">QAD02_019224</name>
</gene>
<protein>
    <submittedName>
        <fullName evidence="1">Uncharacterized protein</fullName>
    </submittedName>
</protein>
<evidence type="ECO:0000313" key="1">
    <source>
        <dbReference type="EMBL" id="KAJ8683432.1"/>
    </source>
</evidence>
<dbReference type="Proteomes" id="UP001239111">
    <property type="component" value="Chromosome 1"/>
</dbReference>
<reference evidence="1" key="1">
    <citation type="submission" date="2023-04" db="EMBL/GenBank/DDBJ databases">
        <title>A chromosome-level genome assembly of the parasitoid wasp Eretmocerus hayati.</title>
        <authorList>
            <person name="Zhong Y."/>
            <person name="Liu S."/>
            <person name="Liu Y."/>
        </authorList>
    </citation>
    <scope>NUCLEOTIDE SEQUENCE</scope>
    <source>
        <strain evidence="1">ZJU_SS_LIU_2023</strain>
    </source>
</reference>
<accession>A0ACC2PJ06</accession>
<evidence type="ECO:0000313" key="2">
    <source>
        <dbReference type="Proteomes" id="UP001239111"/>
    </source>
</evidence>
<organism evidence="1 2">
    <name type="scientific">Eretmocerus hayati</name>
    <dbReference type="NCBI Taxonomy" id="131215"/>
    <lineage>
        <taxon>Eukaryota</taxon>
        <taxon>Metazoa</taxon>
        <taxon>Ecdysozoa</taxon>
        <taxon>Arthropoda</taxon>
        <taxon>Hexapoda</taxon>
        <taxon>Insecta</taxon>
        <taxon>Pterygota</taxon>
        <taxon>Neoptera</taxon>
        <taxon>Endopterygota</taxon>
        <taxon>Hymenoptera</taxon>
        <taxon>Apocrita</taxon>
        <taxon>Proctotrupomorpha</taxon>
        <taxon>Chalcidoidea</taxon>
        <taxon>Aphelinidae</taxon>
        <taxon>Aphelininae</taxon>
        <taxon>Eretmocerus</taxon>
    </lineage>
</organism>
<name>A0ACC2PJ06_9HYME</name>
<dbReference type="EMBL" id="CM056741">
    <property type="protein sequence ID" value="KAJ8683432.1"/>
    <property type="molecule type" value="Genomic_DNA"/>
</dbReference>
<keyword evidence="2" id="KW-1185">Reference proteome</keyword>